<keyword evidence="5" id="KW-0175">Coiled coil</keyword>
<evidence type="ECO:0000256" key="9">
    <source>
        <dbReference type="SAM" id="Phobius"/>
    </source>
</evidence>
<dbReference type="GO" id="GO:0015031">
    <property type="term" value="P:protein transport"/>
    <property type="evidence" value="ECO:0007669"/>
    <property type="project" value="UniProtKB-KW"/>
</dbReference>
<comment type="function">
    <text evidence="7">SNARE involved in targeting and fusion of ER-derived transport vesicles with the Golgi complex as well as Golgi-derived retrograde transport vesicles with the ER.</text>
</comment>
<dbReference type="AlphaFoldDB" id="A0A1B6DKY2"/>
<dbReference type="InterPro" id="IPR059071">
    <property type="entry name" value="SEC22a-c_C"/>
</dbReference>
<evidence type="ECO:0000256" key="1">
    <source>
        <dbReference type="ARBA" id="ARBA00004163"/>
    </source>
</evidence>
<dbReference type="EMBL" id="GEDC01010959">
    <property type="protein sequence ID" value="JAS26339.1"/>
    <property type="molecule type" value="Transcribed_RNA"/>
</dbReference>
<dbReference type="CDD" id="cd14824">
    <property type="entry name" value="Longin"/>
    <property type="match status" value="1"/>
</dbReference>
<feature type="transmembrane region" description="Helical" evidence="9">
    <location>
        <begin position="252"/>
        <end position="269"/>
    </location>
</feature>
<dbReference type="GO" id="GO:0005794">
    <property type="term" value="C:Golgi apparatus"/>
    <property type="evidence" value="ECO:0007669"/>
    <property type="project" value="UniProtKB-SubCell"/>
</dbReference>
<feature type="transmembrane region" description="Helical" evidence="9">
    <location>
        <begin position="275"/>
        <end position="293"/>
    </location>
</feature>
<protein>
    <recommendedName>
        <fullName evidence="10">Longin domain-containing protein</fullName>
    </recommendedName>
</protein>
<dbReference type="SMART" id="SM01270">
    <property type="entry name" value="Longin"/>
    <property type="match status" value="1"/>
</dbReference>
<accession>A0A1B6DKY2</accession>
<evidence type="ECO:0000256" key="7">
    <source>
        <dbReference type="ARBA" id="ARBA00024173"/>
    </source>
</evidence>
<dbReference type="Pfam" id="PF25970">
    <property type="entry name" value="SEC22a_C"/>
    <property type="match status" value="1"/>
</dbReference>
<comment type="similarity">
    <text evidence="3">Belongs to the synaptobrevin family.</text>
</comment>
<reference evidence="11" key="1">
    <citation type="submission" date="2015-12" db="EMBL/GenBank/DDBJ databases">
        <title>De novo transcriptome assembly of four potential Pierce s Disease insect vectors from Arizona vineyards.</title>
        <authorList>
            <person name="Tassone E.E."/>
        </authorList>
    </citation>
    <scope>NUCLEOTIDE SEQUENCE</scope>
</reference>
<evidence type="ECO:0000256" key="4">
    <source>
        <dbReference type="ARBA" id="ARBA00022927"/>
    </source>
</evidence>
<dbReference type="GO" id="GO:0006888">
    <property type="term" value="P:endoplasmic reticulum to Golgi vesicle-mediated transport"/>
    <property type="evidence" value="ECO:0007669"/>
    <property type="project" value="InterPro"/>
</dbReference>
<dbReference type="InterPro" id="IPR011012">
    <property type="entry name" value="Longin-like_dom_sf"/>
</dbReference>
<dbReference type="PANTHER" id="PTHR45837">
    <property type="entry name" value="VESICLE-TRAFFICKING PROTEIN SEC22B"/>
    <property type="match status" value="1"/>
</dbReference>
<keyword evidence="9" id="KW-0812">Transmembrane</keyword>
<evidence type="ECO:0000313" key="11">
    <source>
        <dbReference type="EMBL" id="JAS26339.1"/>
    </source>
</evidence>
<keyword evidence="4" id="KW-0813">Transport</keyword>
<evidence type="ECO:0000256" key="6">
    <source>
        <dbReference type="ARBA" id="ARBA00023136"/>
    </source>
</evidence>
<evidence type="ECO:0000259" key="10">
    <source>
        <dbReference type="PROSITE" id="PS50859"/>
    </source>
</evidence>
<sequence length="305" mass="35709">MIVYALIVRTKDGMALSATTDFNDEINKSIKESKRYVKIVAKKASQFPDRCILNLSIHTLHFITALGVTYLVLCNSSYPPVLAFSFLNELMREFITKYETVRVNMARRPYSFIEFDNFIHKTRQRYNKPQSLTTRVNLSELSVEIKLRPPHELSINEVEPIKNGYHTLTIPRIAVGPPPKLQPLLWYHIMSMIPTFLFAFLGFYRGFSALSYSTLEEYDGPNPSHGFMFLFESCLRLLQIFLLIYHVRYRITGCWICFVLLLFSTWCVWDLRDTWQRTLFLTSAFVSHFMAVLRKVQLKLPDYLV</sequence>
<dbReference type="GO" id="GO:0005484">
    <property type="term" value="F:SNAP receptor activity"/>
    <property type="evidence" value="ECO:0007669"/>
    <property type="project" value="InterPro"/>
</dbReference>
<feature type="domain" description="Longin" evidence="10">
    <location>
        <begin position="6"/>
        <end position="119"/>
    </location>
</feature>
<comment type="subcellular location">
    <subcellularLocation>
        <location evidence="1">Endoplasmic reticulum membrane</location>
        <topology evidence="1">Single-pass type IV membrane protein</topology>
    </subcellularLocation>
    <subcellularLocation>
        <location evidence="8">Golgi apparatus</location>
        <location evidence="8">cis-Golgi network membrane</location>
    </subcellularLocation>
    <subcellularLocation>
        <location evidence="2">Melanosome</location>
    </subcellularLocation>
</comment>
<proteinExistence type="inferred from homology"/>
<keyword evidence="4" id="KW-0653">Protein transport</keyword>
<dbReference type="InterPro" id="IPR044565">
    <property type="entry name" value="Sec22"/>
</dbReference>
<organism evidence="11">
    <name type="scientific">Clastoptera arizonana</name>
    <name type="common">Arizona spittle bug</name>
    <dbReference type="NCBI Taxonomy" id="38151"/>
    <lineage>
        <taxon>Eukaryota</taxon>
        <taxon>Metazoa</taxon>
        <taxon>Ecdysozoa</taxon>
        <taxon>Arthropoda</taxon>
        <taxon>Hexapoda</taxon>
        <taxon>Insecta</taxon>
        <taxon>Pterygota</taxon>
        <taxon>Neoptera</taxon>
        <taxon>Paraneoptera</taxon>
        <taxon>Hemiptera</taxon>
        <taxon>Auchenorrhyncha</taxon>
        <taxon>Cercopoidea</taxon>
        <taxon>Clastopteridae</taxon>
        <taxon>Clastoptera</taxon>
    </lineage>
</organism>
<evidence type="ECO:0000256" key="3">
    <source>
        <dbReference type="ARBA" id="ARBA00008025"/>
    </source>
</evidence>
<dbReference type="Gene3D" id="3.30.450.50">
    <property type="entry name" value="Longin domain"/>
    <property type="match status" value="1"/>
</dbReference>
<dbReference type="PROSITE" id="PS50859">
    <property type="entry name" value="LONGIN"/>
    <property type="match status" value="1"/>
</dbReference>
<dbReference type="Pfam" id="PF13774">
    <property type="entry name" value="Longin"/>
    <property type="match status" value="1"/>
</dbReference>
<name>A0A1B6DKY2_9HEMI</name>
<keyword evidence="6 9" id="KW-0472">Membrane</keyword>
<evidence type="ECO:0000256" key="8">
    <source>
        <dbReference type="ARBA" id="ARBA00024188"/>
    </source>
</evidence>
<dbReference type="InterPro" id="IPR010908">
    <property type="entry name" value="Longin_dom"/>
</dbReference>
<evidence type="ECO:0000256" key="2">
    <source>
        <dbReference type="ARBA" id="ARBA00004223"/>
    </source>
</evidence>
<dbReference type="GO" id="GO:0005789">
    <property type="term" value="C:endoplasmic reticulum membrane"/>
    <property type="evidence" value="ECO:0007669"/>
    <property type="project" value="UniProtKB-SubCell"/>
</dbReference>
<dbReference type="GO" id="GO:0006890">
    <property type="term" value="P:retrograde vesicle-mediated transport, Golgi to endoplasmic reticulum"/>
    <property type="evidence" value="ECO:0007669"/>
    <property type="project" value="InterPro"/>
</dbReference>
<evidence type="ECO:0000256" key="5">
    <source>
        <dbReference type="ARBA" id="ARBA00023054"/>
    </source>
</evidence>
<gene>
    <name evidence="11" type="ORF">g.7088</name>
</gene>
<dbReference type="SUPFAM" id="SSF64356">
    <property type="entry name" value="SNARE-like"/>
    <property type="match status" value="1"/>
</dbReference>
<feature type="transmembrane region" description="Helical" evidence="9">
    <location>
        <begin position="184"/>
        <end position="207"/>
    </location>
</feature>
<keyword evidence="9" id="KW-1133">Transmembrane helix</keyword>